<evidence type="ECO:0000313" key="13">
    <source>
        <dbReference type="Proteomes" id="UP000295416"/>
    </source>
</evidence>
<keyword evidence="13" id="KW-1185">Reference proteome</keyword>
<evidence type="ECO:0000256" key="4">
    <source>
        <dbReference type="ARBA" id="ARBA00022801"/>
    </source>
</evidence>
<dbReference type="RefSeq" id="WP_132742554.1">
    <property type="nucleotide sequence ID" value="NZ_SLXK01000001.1"/>
</dbReference>
<keyword evidence="3 10" id="KW-0547">Nucleotide-binding</keyword>
<accession>A0A4R2PAE1</accession>
<evidence type="ECO:0000256" key="6">
    <source>
        <dbReference type="ARBA" id="ARBA00023080"/>
    </source>
</evidence>
<comment type="caution">
    <text evidence="10">Lacks conserved residue(s) required for the propagation of feature annotation.</text>
</comment>
<comment type="function">
    <text evidence="10">Phosphatase that hydrolyzes non-canonical purine nucleotides such as XTP and ITP to their respective diphosphate derivatives. Probably excludes non-canonical purines from DNA/RNA precursor pool, thus preventing their incorporation into DNA/RNA and avoiding chromosomal lesions.</text>
</comment>
<dbReference type="GO" id="GO:0103023">
    <property type="term" value="F:ITPase activity"/>
    <property type="evidence" value="ECO:0007669"/>
    <property type="project" value="UniProtKB-EC"/>
</dbReference>
<keyword evidence="4 10" id="KW-0378">Hydrolase</keyword>
<comment type="similarity">
    <text evidence="10">Belongs to the YjjX NTPase family.</text>
</comment>
<keyword evidence="6 10" id="KW-0546">Nucleotide metabolism</keyword>
<evidence type="ECO:0000256" key="3">
    <source>
        <dbReference type="ARBA" id="ARBA00022741"/>
    </source>
</evidence>
<dbReference type="InterPro" id="IPR002786">
    <property type="entry name" value="Non_canon_purine_NTPase"/>
</dbReference>
<dbReference type="EC" id="3.6.1.73" evidence="10"/>
<dbReference type="Gene3D" id="3.90.950.10">
    <property type="match status" value="1"/>
</dbReference>
<sequence>MVCIGIGSQNPAKIKAVERLIALKQLDYTVESLSVPSGVSDQPMTDEETLAGAVNRAEAVLQQSDAVIGIGLEGGIMEIGNQVFVCNWGALADKMGRIYTAGGARIKLPDLLVTEIREGRELGVVIDDYTQKLNVRKKEGTVGILTKGLVTRDDMFFHVMKILYGQYQFYNGNADE</sequence>
<feature type="binding site" evidence="10">
    <location>
        <begin position="65"/>
        <end position="66"/>
    </location>
    <ligand>
        <name>substrate</name>
    </ligand>
</feature>
<evidence type="ECO:0000256" key="9">
    <source>
        <dbReference type="ARBA" id="ARBA00048781"/>
    </source>
</evidence>
<dbReference type="GO" id="GO:0046872">
    <property type="term" value="F:metal ion binding"/>
    <property type="evidence" value="ECO:0007669"/>
    <property type="project" value="UniProtKB-KW"/>
</dbReference>
<dbReference type="Pfam" id="PF01931">
    <property type="entry name" value="NTPase_I-T"/>
    <property type="match status" value="1"/>
</dbReference>
<comment type="cofactor">
    <cofactor evidence="10">
        <name>Mg(2+)</name>
        <dbReference type="ChEBI" id="CHEBI:18420"/>
    </cofactor>
    <cofactor evidence="10">
        <name>Mn(2+)</name>
        <dbReference type="ChEBI" id="CHEBI:29035"/>
    </cofactor>
    <text evidence="10">Binds 1 divalent metal cation per subunit; can use either Mg(2+) or Mn(2+).</text>
</comment>
<dbReference type="NCBIfam" id="NF002850">
    <property type="entry name" value="PRK03114.1"/>
    <property type="match status" value="1"/>
</dbReference>
<comment type="catalytic activity">
    <reaction evidence="8 10">
        <text>ITP + H2O = IDP + phosphate + H(+)</text>
        <dbReference type="Rhea" id="RHEA:28330"/>
        <dbReference type="ChEBI" id="CHEBI:15377"/>
        <dbReference type="ChEBI" id="CHEBI:15378"/>
        <dbReference type="ChEBI" id="CHEBI:43474"/>
        <dbReference type="ChEBI" id="CHEBI:58280"/>
        <dbReference type="ChEBI" id="CHEBI:61402"/>
        <dbReference type="EC" id="3.6.1.73"/>
    </reaction>
</comment>
<keyword evidence="2 10" id="KW-0479">Metal-binding</keyword>
<reference evidence="12 13" key="1">
    <citation type="submission" date="2019-03" db="EMBL/GenBank/DDBJ databases">
        <title>Genomic Encyclopedia of Type Strains, Phase IV (KMG-IV): sequencing the most valuable type-strain genomes for metagenomic binning, comparative biology and taxonomic classification.</title>
        <authorList>
            <person name="Goeker M."/>
        </authorList>
    </citation>
    <scope>NUCLEOTIDE SEQUENCE [LARGE SCALE GENOMIC DNA]</scope>
    <source>
        <strain evidence="12 13">DSM 19377</strain>
    </source>
</reference>
<evidence type="ECO:0000256" key="8">
    <source>
        <dbReference type="ARBA" id="ARBA00048174"/>
    </source>
</evidence>
<dbReference type="Proteomes" id="UP000295416">
    <property type="component" value="Unassembled WGS sequence"/>
</dbReference>
<dbReference type="EMBL" id="SLXK01000001">
    <property type="protein sequence ID" value="TCP32030.1"/>
    <property type="molecule type" value="Genomic_DNA"/>
</dbReference>
<dbReference type="GO" id="GO:0009117">
    <property type="term" value="P:nucleotide metabolic process"/>
    <property type="evidence" value="ECO:0007669"/>
    <property type="project" value="UniProtKB-KW"/>
</dbReference>
<keyword evidence="7 10" id="KW-0464">Manganese</keyword>
<feature type="domain" description="Non-canonical purine NTP phosphatase/PRRC1" evidence="11">
    <location>
        <begin position="7"/>
        <end position="158"/>
    </location>
</feature>
<dbReference type="InterPro" id="IPR029001">
    <property type="entry name" value="ITPase-like_fam"/>
</dbReference>
<proteinExistence type="inferred from homology"/>
<dbReference type="InterPro" id="IPR026533">
    <property type="entry name" value="NTPase/PRRC1"/>
</dbReference>
<evidence type="ECO:0000256" key="10">
    <source>
        <dbReference type="HAMAP-Rule" id="MF_00648"/>
    </source>
</evidence>
<protein>
    <recommendedName>
        <fullName evidence="10">Probable inosine/xanthosine triphosphatase</fullName>
        <shortName evidence="10">ITPase/XTPase</shortName>
        <ecNumber evidence="10">3.6.1.73</ecNumber>
    </recommendedName>
    <alternativeName>
        <fullName evidence="10">Non-canonical purine NTP phosphatase</fullName>
    </alternativeName>
    <alternativeName>
        <fullName evidence="10">Non-standard purine NTP phosphatase</fullName>
    </alternativeName>
    <alternativeName>
        <fullName evidence="10">Nucleoside-triphosphate phosphatase</fullName>
        <shortName evidence="10">NTPase</shortName>
    </alternativeName>
</protein>
<evidence type="ECO:0000256" key="7">
    <source>
        <dbReference type="ARBA" id="ARBA00023211"/>
    </source>
</evidence>
<name>A0A4R2PAE1_9BACL</name>
<evidence type="ECO:0000256" key="2">
    <source>
        <dbReference type="ARBA" id="ARBA00022723"/>
    </source>
</evidence>
<comment type="subunit">
    <text evidence="10">Homodimer.</text>
</comment>
<evidence type="ECO:0000259" key="11">
    <source>
        <dbReference type="Pfam" id="PF01931"/>
    </source>
</evidence>
<dbReference type="PANTHER" id="PTHR34699">
    <property type="match status" value="1"/>
</dbReference>
<dbReference type="SUPFAM" id="SSF52972">
    <property type="entry name" value="ITPase-like"/>
    <property type="match status" value="1"/>
</dbReference>
<dbReference type="GO" id="GO:0000166">
    <property type="term" value="F:nucleotide binding"/>
    <property type="evidence" value="ECO:0007669"/>
    <property type="project" value="UniProtKB-KW"/>
</dbReference>
<comment type="caution">
    <text evidence="12">The sequence shown here is derived from an EMBL/GenBank/DDBJ whole genome shotgun (WGS) entry which is preliminary data.</text>
</comment>
<comment type="catalytic activity">
    <reaction evidence="9 10">
        <text>XTP + H2O = XDP + phosphate + H(+)</text>
        <dbReference type="Rhea" id="RHEA:28406"/>
        <dbReference type="ChEBI" id="CHEBI:15377"/>
        <dbReference type="ChEBI" id="CHEBI:15378"/>
        <dbReference type="ChEBI" id="CHEBI:43474"/>
        <dbReference type="ChEBI" id="CHEBI:59884"/>
        <dbReference type="ChEBI" id="CHEBI:61314"/>
        <dbReference type="EC" id="3.6.1.73"/>
    </reaction>
</comment>
<dbReference type="OrthoDB" id="164951at2"/>
<comment type="cofactor">
    <cofactor evidence="1">
        <name>Mn(2+)</name>
        <dbReference type="ChEBI" id="CHEBI:29035"/>
    </cofactor>
</comment>
<gene>
    <name evidence="12" type="ORF">EV207_1012</name>
</gene>
<dbReference type="InterPro" id="IPR050299">
    <property type="entry name" value="YjjX_NTPase"/>
</dbReference>
<keyword evidence="5 10" id="KW-0460">Magnesium</keyword>
<dbReference type="AlphaFoldDB" id="A0A4R2PAE1"/>
<evidence type="ECO:0000256" key="1">
    <source>
        <dbReference type="ARBA" id="ARBA00001936"/>
    </source>
</evidence>
<organism evidence="12 13">
    <name type="scientific">Scopulibacillus darangshiensis</name>
    <dbReference type="NCBI Taxonomy" id="442528"/>
    <lineage>
        <taxon>Bacteria</taxon>
        <taxon>Bacillati</taxon>
        <taxon>Bacillota</taxon>
        <taxon>Bacilli</taxon>
        <taxon>Bacillales</taxon>
        <taxon>Sporolactobacillaceae</taxon>
        <taxon>Scopulibacillus</taxon>
    </lineage>
</organism>
<dbReference type="HAMAP" id="MF_00648">
    <property type="entry name" value="Non_canon_purine_NTPase_YjjX"/>
    <property type="match status" value="1"/>
</dbReference>
<evidence type="ECO:0000256" key="5">
    <source>
        <dbReference type="ARBA" id="ARBA00022842"/>
    </source>
</evidence>
<evidence type="ECO:0000313" key="12">
    <source>
        <dbReference type="EMBL" id="TCP32030.1"/>
    </source>
</evidence>
<feature type="binding site" evidence="10">
    <location>
        <position position="65"/>
    </location>
    <ligand>
        <name>Mg(2+)</name>
        <dbReference type="ChEBI" id="CHEBI:18420"/>
    </ligand>
</feature>
<dbReference type="PANTHER" id="PTHR34699:SF2">
    <property type="entry name" value="NON-CANONICAL PURINE NTP PHOSPHATASE_PRRC1 DOMAIN-CONTAINING PROTEIN"/>
    <property type="match status" value="1"/>
</dbReference>